<accession>A0A0R1TV14</accession>
<dbReference type="Gene3D" id="3.30.720.20">
    <property type="entry name" value="Protein of unknown function DUF1797"/>
    <property type="match status" value="1"/>
</dbReference>
<dbReference type="InterPro" id="IPR038073">
    <property type="entry name" value="YkuJ-like_sf"/>
</dbReference>
<dbReference type="Pfam" id="PF08796">
    <property type="entry name" value="DUF1797"/>
    <property type="match status" value="1"/>
</dbReference>
<sequence>MENSQLVAIIERLDAMMKTQSNEVQARRFEREGQERGFVTYDPATKTFELEELATHQKFDFDDIDLAAMEIYDLLND</sequence>
<dbReference type="EMBL" id="AZFT01000043">
    <property type="protein sequence ID" value="KRL85078.1"/>
    <property type="molecule type" value="Genomic_DNA"/>
</dbReference>
<dbReference type="Proteomes" id="UP000051324">
    <property type="component" value="Unassembled WGS sequence"/>
</dbReference>
<protein>
    <submittedName>
        <fullName evidence="1">Uncharacterized protein</fullName>
    </submittedName>
</protein>
<gene>
    <name evidence="1" type="ORF">FC32_GL000121</name>
</gene>
<organism evidence="1 2">
    <name type="scientific">Ligilactobacillus apodemi DSM 16634 = JCM 16172</name>
    <dbReference type="NCBI Taxonomy" id="1423724"/>
    <lineage>
        <taxon>Bacteria</taxon>
        <taxon>Bacillati</taxon>
        <taxon>Bacillota</taxon>
        <taxon>Bacilli</taxon>
        <taxon>Lactobacillales</taxon>
        <taxon>Lactobacillaceae</taxon>
        <taxon>Ligilactobacillus</taxon>
    </lineage>
</organism>
<dbReference type="PATRIC" id="fig|1423724.4.peg.129"/>
<dbReference type="SUPFAM" id="SSF143567">
    <property type="entry name" value="YkuJ-like"/>
    <property type="match status" value="1"/>
</dbReference>
<name>A0A0R1TV14_9LACO</name>
<dbReference type="eggNOG" id="COG4703">
    <property type="taxonomic scope" value="Bacteria"/>
</dbReference>
<evidence type="ECO:0000313" key="1">
    <source>
        <dbReference type="EMBL" id="KRL85078.1"/>
    </source>
</evidence>
<dbReference type="RefSeq" id="WP_025087567.1">
    <property type="nucleotide sequence ID" value="NZ_AZFT01000043.1"/>
</dbReference>
<dbReference type="AlphaFoldDB" id="A0A0R1TV14"/>
<dbReference type="STRING" id="1423724.FC32_GL000121"/>
<dbReference type="InterPro" id="IPR014904">
    <property type="entry name" value="YkuJ-like"/>
</dbReference>
<reference evidence="1 2" key="1">
    <citation type="journal article" date="2015" name="Genome Announc.">
        <title>Expanding the biotechnology potential of lactobacilli through comparative genomics of 213 strains and associated genera.</title>
        <authorList>
            <person name="Sun Z."/>
            <person name="Harris H.M."/>
            <person name="McCann A."/>
            <person name="Guo C."/>
            <person name="Argimon S."/>
            <person name="Zhang W."/>
            <person name="Yang X."/>
            <person name="Jeffery I.B."/>
            <person name="Cooney J.C."/>
            <person name="Kagawa T.F."/>
            <person name="Liu W."/>
            <person name="Song Y."/>
            <person name="Salvetti E."/>
            <person name="Wrobel A."/>
            <person name="Rasinkangas P."/>
            <person name="Parkhill J."/>
            <person name="Rea M.C."/>
            <person name="O'Sullivan O."/>
            <person name="Ritari J."/>
            <person name="Douillard F.P."/>
            <person name="Paul Ross R."/>
            <person name="Yang R."/>
            <person name="Briner A.E."/>
            <person name="Felis G.E."/>
            <person name="de Vos W.M."/>
            <person name="Barrangou R."/>
            <person name="Klaenhammer T.R."/>
            <person name="Caufield P.W."/>
            <person name="Cui Y."/>
            <person name="Zhang H."/>
            <person name="O'Toole P.W."/>
        </authorList>
    </citation>
    <scope>NUCLEOTIDE SEQUENCE [LARGE SCALE GENOMIC DNA]</scope>
    <source>
        <strain evidence="1 2">DSM 16634</strain>
    </source>
</reference>
<keyword evidence="2" id="KW-1185">Reference proteome</keyword>
<comment type="caution">
    <text evidence="1">The sequence shown here is derived from an EMBL/GenBank/DDBJ whole genome shotgun (WGS) entry which is preliminary data.</text>
</comment>
<dbReference type="OrthoDB" id="2361638at2"/>
<evidence type="ECO:0000313" key="2">
    <source>
        <dbReference type="Proteomes" id="UP000051324"/>
    </source>
</evidence>
<proteinExistence type="predicted"/>